<evidence type="ECO:0000259" key="9">
    <source>
        <dbReference type="PROSITE" id="PS51829"/>
    </source>
</evidence>
<dbReference type="PANTHER" id="PTHR42884">
    <property type="entry name" value="PROPROTEIN CONVERTASE SUBTILISIN/KEXIN-RELATED"/>
    <property type="match status" value="1"/>
</dbReference>
<dbReference type="Pfam" id="PF00082">
    <property type="entry name" value="Peptidase_S8"/>
    <property type="match status" value="1"/>
</dbReference>
<dbReference type="InterPro" id="IPR034182">
    <property type="entry name" value="Kexin/furin"/>
</dbReference>
<dbReference type="SUPFAM" id="SSF52743">
    <property type="entry name" value="Subtilisin-like"/>
    <property type="match status" value="1"/>
</dbReference>
<feature type="region of interest" description="Disordered" evidence="7">
    <location>
        <begin position="554"/>
        <end position="585"/>
    </location>
</feature>
<dbReference type="GO" id="GO:0005802">
    <property type="term" value="C:trans-Golgi network"/>
    <property type="evidence" value="ECO:0007669"/>
    <property type="project" value="TreeGrafter"/>
</dbReference>
<dbReference type="Ensembl" id="ENSPMGT00000001605.1">
    <property type="protein sequence ID" value="ENSPMGP00000001511.1"/>
    <property type="gene ID" value="ENSPMGG00000001359.1"/>
</dbReference>
<proteinExistence type="inferred from homology"/>
<dbReference type="GO" id="GO:0000139">
    <property type="term" value="C:Golgi membrane"/>
    <property type="evidence" value="ECO:0007669"/>
    <property type="project" value="TreeGrafter"/>
</dbReference>
<dbReference type="SUPFAM" id="SSF57184">
    <property type="entry name" value="Growth factor receptor domain"/>
    <property type="match status" value="1"/>
</dbReference>
<dbReference type="Gene3D" id="2.10.220.10">
    <property type="entry name" value="Hormone Receptor, Insulin-like Growth Factor Receptor 1, Chain A, domain 2"/>
    <property type="match status" value="1"/>
</dbReference>
<organism evidence="10 11">
    <name type="scientific">Periophthalmus magnuspinnatus</name>
    <dbReference type="NCBI Taxonomy" id="409849"/>
    <lineage>
        <taxon>Eukaryota</taxon>
        <taxon>Metazoa</taxon>
        <taxon>Chordata</taxon>
        <taxon>Craniata</taxon>
        <taxon>Vertebrata</taxon>
        <taxon>Euteleostomi</taxon>
        <taxon>Actinopterygii</taxon>
        <taxon>Neopterygii</taxon>
        <taxon>Teleostei</taxon>
        <taxon>Neoteleostei</taxon>
        <taxon>Acanthomorphata</taxon>
        <taxon>Gobiaria</taxon>
        <taxon>Gobiiformes</taxon>
        <taxon>Gobioidei</taxon>
        <taxon>Gobiidae</taxon>
        <taxon>Oxudercinae</taxon>
        <taxon>Periophthalmus</taxon>
    </lineage>
</organism>
<keyword evidence="3" id="KW-0732">Signal</keyword>
<dbReference type="InterPro" id="IPR022398">
    <property type="entry name" value="Peptidase_S8_His-AS"/>
</dbReference>
<dbReference type="Gene3D" id="3.40.50.200">
    <property type="entry name" value="Peptidase S8/S53 domain"/>
    <property type="match status" value="1"/>
</dbReference>
<dbReference type="Pfam" id="PF01483">
    <property type="entry name" value="P_proprotein"/>
    <property type="match status" value="1"/>
</dbReference>
<dbReference type="InterPro" id="IPR008979">
    <property type="entry name" value="Galactose-bd-like_sf"/>
</dbReference>
<reference evidence="10" key="2">
    <citation type="submission" date="2025-09" db="UniProtKB">
        <authorList>
            <consortium name="Ensembl"/>
        </authorList>
    </citation>
    <scope>IDENTIFICATION</scope>
</reference>
<dbReference type="PROSITE" id="PS00137">
    <property type="entry name" value="SUBTILASE_HIS"/>
    <property type="match status" value="1"/>
</dbReference>
<dbReference type="InterPro" id="IPR036852">
    <property type="entry name" value="Peptidase_S8/S53_dom_sf"/>
</dbReference>
<keyword evidence="11" id="KW-1185">Reference proteome</keyword>
<keyword evidence="4" id="KW-0378">Hydrolase</keyword>
<evidence type="ECO:0000256" key="2">
    <source>
        <dbReference type="ARBA" id="ARBA00022685"/>
    </source>
</evidence>
<evidence type="ECO:0000256" key="6">
    <source>
        <dbReference type="PROSITE-ProRule" id="PRU01240"/>
    </source>
</evidence>
<dbReference type="SMART" id="SM00261">
    <property type="entry name" value="FU"/>
    <property type="match status" value="2"/>
</dbReference>
<evidence type="ECO:0000313" key="11">
    <source>
        <dbReference type="Proteomes" id="UP000261520"/>
    </source>
</evidence>
<dbReference type="PRINTS" id="PR00723">
    <property type="entry name" value="SUBTILISIN"/>
</dbReference>
<protein>
    <recommendedName>
        <fullName evidence="9">P/Homo B domain-containing protein</fullName>
    </recommendedName>
</protein>
<evidence type="ECO:0000313" key="10">
    <source>
        <dbReference type="Ensembl" id="ENSPMGP00000001511.1"/>
    </source>
</evidence>
<dbReference type="PROSITE" id="PS00138">
    <property type="entry name" value="SUBTILASE_SER"/>
    <property type="match status" value="1"/>
</dbReference>
<dbReference type="InterPro" id="IPR023828">
    <property type="entry name" value="Peptidase_S8_Ser-AS"/>
</dbReference>
<dbReference type="PANTHER" id="PTHR42884:SF11">
    <property type="entry name" value="FURIN (PAIRED BASIC AMINO ACID CLEAVING ENZYME) B"/>
    <property type="match status" value="1"/>
</dbReference>
<keyword evidence="1" id="KW-0645">Protease</keyword>
<keyword evidence="8" id="KW-0472">Membrane</keyword>
<dbReference type="GO" id="GO:0004252">
    <property type="term" value="F:serine-type endopeptidase activity"/>
    <property type="evidence" value="ECO:0007669"/>
    <property type="project" value="InterPro"/>
</dbReference>
<name>A0A3B3ZAS3_9GOBI</name>
<feature type="domain" description="P/Homo B" evidence="9">
    <location>
        <begin position="314"/>
        <end position="444"/>
    </location>
</feature>
<reference evidence="10" key="1">
    <citation type="submission" date="2025-08" db="UniProtKB">
        <authorList>
            <consortium name="Ensembl"/>
        </authorList>
    </citation>
    <scope>IDENTIFICATION</scope>
</reference>
<feature type="transmembrane region" description="Helical" evidence="8">
    <location>
        <begin position="593"/>
        <end position="613"/>
    </location>
</feature>
<dbReference type="InterPro" id="IPR002884">
    <property type="entry name" value="P_dom"/>
</dbReference>
<dbReference type="GO" id="GO:0016486">
    <property type="term" value="P:peptide hormone processing"/>
    <property type="evidence" value="ECO:0007669"/>
    <property type="project" value="TreeGrafter"/>
</dbReference>
<dbReference type="InterPro" id="IPR000209">
    <property type="entry name" value="Peptidase_S8/S53_dom"/>
</dbReference>
<evidence type="ECO:0000256" key="1">
    <source>
        <dbReference type="ARBA" id="ARBA00022670"/>
    </source>
</evidence>
<keyword evidence="8" id="KW-1133">Transmembrane helix</keyword>
<accession>A0A3B3ZAS3</accession>
<evidence type="ECO:0000256" key="7">
    <source>
        <dbReference type="SAM" id="MobiDB-lite"/>
    </source>
</evidence>
<evidence type="ECO:0000256" key="4">
    <source>
        <dbReference type="ARBA" id="ARBA00022801"/>
    </source>
</evidence>
<evidence type="ECO:0000256" key="3">
    <source>
        <dbReference type="ARBA" id="ARBA00022729"/>
    </source>
</evidence>
<dbReference type="InterPro" id="IPR006212">
    <property type="entry name" value="Furin_repeat"/>
</dbReference>
<dbReference type="InterPro" id="IPR009030">
    <property type="entry name" value="Growth_fac_rcpt_cys_sf"/>
</dbReference>
<keyword evidence="8" id="KW-0812">Transmembrane</keyword>
<feature type="region of interest" description="Disordered" evidence="7">
    <location>
        <begin position="674"/>
        <end position="696"/>
    </location>
</feature>
<sequence>MRLCISQSPLVNALVFIPVLLFLLIKSFKGGGASPFRTLKMRQNLTKYLKTCLCAFVFFRHGTRCAGEVAAVANNGVCGVGVAYNAKIGGVRMLDGEVTDVVEAHSLSLNRQHIHIYSASWGPEDDGKSLDGPAKLAKEAFLQGITQGRGGLGSIFVWASGNGGREQDSCNCDGYTNSIYTLSISSSTQSGNVPWYSEPCSSTLATTFTLRSHFGTNEKKSVTTDLRQKCTESHTGTSASAPLAAGIIALTLEANMNLTWRDMQHLVVRTSMPRHLSTGDWRTNGVGRRVSHSYGYGLLDAGAMVALAQNWTAVGPQHECVINMLTEPRDIGDRLVISRSVDACWGRLEYVSSLEHVQARITLQRGKLALHLLSPLGTRATLLFPRPNDFSSEGFNDWAFMSTHSWDEDPQGEWTLEIENMAANSRDYGVLSQFTLILWGTGPSVVNPASSDFPRPSNNSCKTFDAQQICIECSPGFSLFLQGCVKLCPPGFTSGPQLLNLSLENWVDLSSVQACLPCHAACLTCSGPGPTDCLSCPPHSHLVLTSCLHQNQVQRKSPSSGGVQRDKAPEQTGAGPASDSDSADRASSPLPTVLAVLSCALVLIVLAGLFLLLQKRWGRPAQSWRTTLPSVYSHSRGIRLGFHCSQQSQRKAKICYKGIPTVWGDEDMITYESESDSEEVDSHSERTAFIKTQSSI</sequence>
<dbReference type="SUPFAM" id="SSF49785">
    <property type="entry name" value="Galactose-binding domain-like"/>
    <property type="match status" value="1"/>
</dbReference>
<dbReference type="AlphaFoldDB" id="A0A3B3ZAS3"/>
<dbReference type="CDD" id="cd04059">
    <property type="entry name" value="Peptidases_S8_Protein_convertases_Kexins_Furin-like"/>
    <property type="match status" value="1"/>
</dbReference>
<evidence type="ECO:0000256" key="8">
    <source>
        <dbReference type="SAM" id="Phobius"/>
    </source>
</evidence>
<dbReference type="CDD" id="cd00064">
    <property type="entry name" value="FU"/>
    <property type="match status" value="1"/>
</dbReference>
<dbReference type="InterPro" id="IPR015500">
    <property type="entry name" value="Peptidase_S8_subtilisin-rel"/>
</dbReference>
<keyword evidence="5" id="KW-0720">Serine protease</keyword>
<comment type="caution">
    <text evidence="6">Lacks conserved residue(s) required for the propagation of feature annotation.</text>
</comment>
<dbReference type="PROSITE" id="PS51829">
    <property type="entry name" value="P_HOMO_B"/>
    <property type="match status" value="1"/>
</dbReference>
<dbReference type="Gene3D" id="2.60.120.260">
    <property type="entry name" value="Galactose-binding domain-like"/>
    <property type="match status" value="1"/>
</dbReference>
<evidence type="ECO:0000256" key="5">
    <source>
        <dbReference type="ARBA" id="ARBA00022825"/>
    </source>
</evidence>
<dbReference type="Proteomes" id="UP000261520">
    <property type="component" value="Unplaced"/>
</dbReference>
<dbReference type="STRING" id="409849.ENSPMGP00000001511"/>
<comment type="similarity">
    <text evidence="6">Belongs to the peptidase S8 family.</text>
</comment>
<keyword evidence="2" id="KW-0165">Cleavage on pair of basic residues</keyword>
<dbReference type="PROSITE" id="PS51892">
    <property type="entry name" value="SUBTILASE"/>
    <property type="match status" value="1"/>
</dbReference>